<dbReference type="Proteomes" id="UP001501425">
    <property type="component" value="Unassembled WGS sequence"/>
</dbReference>
<reference evidence="1" key="2">
    <citation type="submission" date="2023-12" db="EMBL/GenBank/DDBJ databases">
        <authorList>
            <person name="Sun Q."/>
            <person name="Inoue M."/>
        </authorList>
    </citation>
    <scope>NUCLEOTIDE SEQUENCE</scope>
    <source>
        <strain evidence="1">JCM 14265</strain>
    </source>
</reference>
<accession>A0AAV3SVA8</accession>
<dbReference type="RefSeq" id="WP_371152468.1">
    <property type="nucleotide sequence ID" value="NZ_BAAADQ010000015.1"/>
</dbReference>
<comment type="caution">
    <text evidence="1">The sequence shown here is derived from an EMBL/GenBank/DDBJ whole genome shotgun (WGS) entry which is preliminary data.</text>
</comment>
<evidence type="ECO:0000313" key="2">
    <source>
        <dbReference type="Proteomes" id="UP001501425"/>
    </source>
</evidence>
<proteinExistence type="predicted"/>
<dbReference type="AlphaFoldDB" id="A0AAV3SVA8"/>
<gene>
    <name evidence="1" type="ORF">GCM10008994_27390</name>
</gene>
<reference evidence="1" key="1">
    <citation type="journal article" date="2014" name="Int. J. Syst. Evol. Microbiol.">
        <title>Complete genome sequence of Corynebacterium casei LMG S-19264T (=DSM 44701T), isolated from a smear-ripened cheese.</title>
        <authorList>
            <consortium name="US DOE Joint Genome Institute (JGI-PGF)"/>
            <person name="Walter F."/>
            <person name="Albersmeier A."/>
            <person name="Kalinowski J."/>
            <person name="Ruckert C."/>
        </authorList>
    </citation>
    <scope>NUCLEOTIDE SEQUENCE</scope>
    <source>
        <strain evidence="1">JCM 14265</strain>
    </source>
</reference>
<dbReference type="EMBL" id="BAAADQ010000015">
    <property type="protein sequence ID" value="GAA0550998.1"/>
    <property type="molecule type" value="Genomic_DNA"/>
</dbReference>
<name>A0AAV3SVA8_9EURY</name>
<organism evidence="1 2">
    <name type="scientific">Halorubrum ejinorense</name>
    <dbReference type="NCBI Taxonomy" id="425309"/>
    <lineage>
        <taxon>Archaea</taxon>
        <taxon>Methanobacteriati</taxon>
        <taxon>Methanobacteriota</taxon>
        <taxon>Stenosarchaea group</taxon>
        <taxon>Halobacteria</taxon>
        <taxon>Halobacteriales</taxon>
        <taxon>Haloferacaceae</taxon>
        <taxon>Halorubrum</taxon>
    </lineage>
</organism>
<protein>
    <submittedName>
        <fullName evidence="1">Uncharacterized protein</fullName>
    </submittedName>
</protein>
<evidence type="ECO:0000313" key="1">
    <source>
        <dbReference type="EMBL" id="GAA0550998.1"/>
    </source>
</evidence>
<sequence length="42" mass="4633">MSRDELLIEDDRIAVLEASGLGIEFDTEVAKDHLLDGTDGWS</sequence>